<sequence length="463" mass="52540">MPPRKYLKPSPPLPVEVWEVIIDFVARIFVSGSSREWQRRTLYACTLTCRAFVPRASFHLSFHRVATTTYLRSRAELTEVVDLLKIRPGLAGVVDVLVVQADDDGDNQAWVSAVPMQLGVKLKNITTLKLVSVDLTRRHPDFYRALKLFRAVKCVELVATRYSLCHQISQLANGWATRLVRFRHASGQHADISHSPPQEPLGELFDVDWTEKHRSVITTSVANILFISRGRCGILTTRVKSLVINVQPSRLRSKLISLQDKFSTSEYGDIFAAMVNLRRTVPLRRVRTVTLTVPILDLRFASESYLPHALPRLLVFEDHLWNVGLVSLLACGKVRNVAVVVHPGRSFKAKQDQSTRDIEELARRWRRADDALDSQFTRLPYRLELSFIGSHWDLKYLPPPCKISDMTSIIAHLLPKSAAWIELNFKSDYECPYAKWRANPGWCCDECDTKANEGSVIGADLTS</sequence>
<dbReference type="EMBL" id="JAEVFJ010000059">
    <property type="protein sequence ID" value="KAH8078434.1"/>
    <property type="molecule type" value="Genomic_DNA"/>
</dbReference>
<proteinExistence type="predicted"/>
<name>A0A8K0XK30_9AGAR</name>
<protein>
    <submittedName>
        <fullName evidence="1">Uncharacterized protein</fullName>
    </submittedName>
</protein>
<gene>
    <name evidence="1" type="ORF">BXZ70DRAFT_961776</name>
</gene>
<keyword evidence="2" id="KW-1185">Reference proteome</keyword>
<organism evidence="1 2">
    <name type="scientific">Cristinia sonorae</name>
    <dbReference type="NCBI Taxonomy" id="1940300"/>
    <lineage>
        <taxon>Eukaryota</taxon>
        <taxon>Fungi</taxon>
        <taxon>Dikarya</taxon>
        <taxon>Basidiomycota</taxon>
        <taxon>Agaricomycotina</taxon>
        <taxon>Agaricomycetes</taxon>
        <taxon>Agaricomycetidae</taxon>
        <taxon>Agaricales</taxon>
        <taxon>Pleurotineae</taxon>
        <taxon>Stephanosporaceae</taxon>
        <taxon>Cristinia</taxon>
    </lineage>
</organism>
<evidence type="ECO:0000313" key="2">
    <source>
        <dbReference type="Proteomes" id="UP000813824"/>
    </source>
</evidence>
<evidence type="ECO:0000313" key="1">
    <source>
        <dbReference type="EMBL" id="KAH8078434.1"/>
    </source>
</evidence>
<dbReference type="AlphaFoldDB" id="A0A8K0XK30"/>
<comment type="caution">
    <text evidence="1">The sequence shown here is derived from an EMBL/GenBank/DDBJ whole genome shotgun (WGS) entry which is preliminary data.</text>
</comment>
<reference evidence="1" key="1">
    <citation type="journal article" date="2021" name="New Phytol.">
        <title>Evolutionary innovations through gain and loss of genes in the ectomycorrhizal Boletales.</title>
        <authorList>
            <person name="Wu G."/>
            <person name="Miyauchi S."/>
            <person name="Morin E."/>
            <person name="Kuo A."/>
            <person name="Drula E."/>
            <person name="Varga T."/>
            <person name="Kohler A."/>
            <person name="Feng B."/>
            <person name="Cao Y."/>
            <person name="Lipzen A."/>
            <person name="Daum C."/>
            <person name="Hundley H."/>
            <person name="Pangilinan J."/>
            <person name="Johnson J."/>
            <person name="Barry K."/>
            <person name="LaButti K."/>
            <person name="Ng V."/>
            <person name="Ahrendt S."/>
            <person name="Min B."/>
            <person name="Choi I.G."/>
            <person name="Park H."/>
            <person name="Plett J.M."/>
            <person name="Magnuson J."/>
            <person name="Spatafora J.W."/>
            <person name="Nagy L.G."/>
            <person name="Henrissat B."/>
            <person name="Grigoriev I.V."/>
            <person name="Yang Z.L."/>
            <person name="Xu J."/>
            <person name="Martin F.M."/>
        </authorList>
    </citation>
    <scope>NUCLEOTIDE SEQUENCE</scope>
    <source>
        <strain evidence="1">KKN 215</strain>
    </source>
</reference>
<dbReference type="Proteomes" id="UP000813824">
    <property type="component" value="Unassembled WGS sequence"/>
</dbReference>
<dbReference type="OrthoDB" id="2977329at2759"/>
<accession>A0A8K0XK30</accession>